<evidence type="ECO:0000256" key="4">
    <source>
        <dbReference type="ARBA" id="ARBA00022692"/>
    </source>
</evidence>
<evidence type="ECO:0000256" key="5">
    <source>
        <dbReference type="ARBA" id="ARBA00022989"/>
    </source>
</evidence>
<evidence type="ECO:0000256" key="3">
    <source>
        <dbReference type="ARBA" id="ARBA00022475"/>
    </source>
</evidence>
<dbReference type="PROSITE" id="PS50850">
    <property type="entry name" value="MFS"/>
    <property type="match status" value="1"/>
</dbReference>
<gene>
    <name evidence="11" type="ORF">E1283_25110</name>
</gene>
<reference evidence="11 12" key="1">
    <citation type="submission" date="2019-03" db="EMBL/GenBank/DDBJ databases">
        <title>Draft genome sequences of novel Actinobacteria.</title>
        <authorList>
            <person name="Sahin N."/>
            <person name="Ay H."/>
            <person name="Saygin H."/>
        </authorList>
    </citation>
    <scope>NUCLEOTIDE SEQUENCE [LARGE SCALE GENOMIC DNA]</scope>
    <source>
        <strain evidence="11 12">DSM 41900</strain>
    </source>
</reference>
<evidence type="ECO:0000259" key="10">
    <source>
        <dbReference type="PROSITE" id="PS50850"/>
    </source>
</evidence>
<keyword evidence="6 9" id="KW-0472">Membrane</keyword>
<evidence type="ECO:0000256" key="1">
    <source>
        <dbReference type="ARBA" id="ARBA00004651"/>
    </source>
</evidence>
<dbReference type="InterPro" id="IPR020846">
    <property type="entry name" value="MFS_dom"/>
</dbReference>
<feature type="compositionally biased region" description="Gly residues" evidence="8">
    <location>
        <begin position="509"/>
        <end position="518"/>
    </location>
</feature>
<dbReference type="GO" id="GO:0022857">
    <property type="term" value="F:transmembrane transporter activity"/>
    <property type="evidence" value="ECO:0007669"/>
    <property type="project" value="InterPro"/>
</dbReference>
<keyword evidence="2" id="KW-0813">Transport</keyword>
<evidence type="ECO:0000256" key="9">
    <source>
        <dbReference type="SAM" id="Phobius"/>
    </source>
</evidence>
<dbReference type="PANTHER" id="PTHR42718">
    <property type="entry name" value="MAJOR FACILITATOR SUPERFAMILY MULTIDRUG TRANSPORTER MFSC"/>
    <property type="match status" value="1"/>
</dbReference>
<dbReference type="Proteomes" id="UP000295345">
    <property type="component" value="Unassembled WGS sequence"/>
</dbReference>
<evidence type="ECO:0000313" key="12">
    <source>
        <dbReference type="Proteomes" id="UP000295345"/>
    </source>
</evidence>
<dbReference type="RefSeq" id="WP_132820421.1">
    <property type="nucleotide sequence ID" value="NZ_SMKI01000316.1"/>
</dbReference>
<evidence type="ECO:0000256" key="2">
    <source>
        <dbReference type="ARBA" id="ARBA00022448"/>
    </source>
</evidence>
<feature type="transmembrane region" description="Helical" evidence="9">
    <location>
        <begin position="234"/>
        <end position="251"/>
    </location>
</feature>
<keyword evidence="4 9" id="KW-0812">Transmembrane</keyword>
<evidence type="ECO:0000256" key="8">
    <source>
        <dbReference type="SAM" id="MobiDB-lite"/>
    </source>
</evidence>
<dbReference type="Gene3D" id="1.20.1250.20">
    <property type="entry name" value="MFS general substrate transporter like domains"/>
    <property type="match status" value="1"/>
</dbReference>
<feature type="transmembrane region" description="Helical" evidence="9">
    <location>
        <begin position="117"/>
        <end position="138"/>
    </location>
</feature>
<keyword evidence="7" id="KW-0046">Antibiotic resistance</keyword>
<organism evidence="11 12">
    <name type="scientific">Streptomyces hainanensis</name>
    <dbReference type="NCBI Taxonomy" id="402648"/>
    <lineage>
        <taxon>Bacteria</taxon>
        <taxon>Bacillati</taxon>
        <taxon>Actinomycetota</taxon>
        <taxon>Actinomycetes</taxon>
        <taxon>Kitasatosporales</taxon>
        <taxon>Streptomycetaceae</taxon>
        <taxon>Streptomyces</taxon>
    </lineage>
</organism>
<keyword evidence="12" id="KW-1185">Reference proteome</keyword>
<feature type="transmembrane region" description="Helical" evidence="9">
    <location>
        <begin position="92"/>
        <end position="111"/>
    </location>
</feature>
<dbReference type="InterPro" id="IPR004638">
    <property type="entry name" value="EmrB-like"/>
</dbReference>
<feature type="transmembrane region" description="Helical" evidence="9">
    <location>
        <begin position="303"/>
        <end position="328"/>
    </location>
</feature>
<feature type="transmembrane region" description="Helical" evidence="9">
    <location>
        <begin position="62"/>
        <end position="80"/>
    </location>
</feature>
<proteinExistence type="predicted"/>
<dbReference type="PANTHER" id="PTHR42718:SF42">
    <property type="entry name" value="EXPORT PROTEIN"/>
    <property type="match status" value="1"/>
</dbReference>
<dbReference type="Pfam" id="PF07690">
    <property type="entry name" value="MFS_1"/>
    <property type="match status" value="1"/>
</dbReference>
<comment type="caution">
    <text evidence="11">The sequence shown here is derived from an EMBL/GenBank/DDBJ whole genome shotgun (WGS) entry which is preliminary data.</text>
</comment>
<feature type="region of interest" description="Disordered" evidence="8">
    <location>
        <begin position="465"/>
        <end position="518"/>
    </location>
</feature>
<evidence type="ECO:0000313" key="11">
    <source>
        <dbReference type="EMBL" id="TDC70139.1"/>
    </source>
</evidence>
<dbReference type="Gene3D" id="1.20.1720.10">
    <property type="entry name" value="Multidrug resistance protein D"/>
    <property type="match status" value="1"/>
</dbReference>
<keyword evidence="5 9" id="KW-1133">Transmembrane helix</keyword>
<feature type="transmembrane region" description="Helical" evidence="9">
    <location>
        <begin position="404"/>
        <end position="421"/>
    </location>
</feature>
<feature type="transmembrane region" description="Helical" evidence="9">
    <location>
        <begin position="335"/>
        <end position="352"/>
    </location>
</feature>
<keyword evidence="3" id="KW-1003">Cell membrane</keyword>
<dbReference type="GO" id="GO:0046677">
    <property type="term" value="P:response to antibiotic"/>
    <property type="evidence" value="ECO:0007669"/>
    <property type="project" value="UniProtKB-KW"/>
</dbReference>
<comment type="subcellular location">
    <subcellularLocation>
        <location evidence="1">Cell membrane</location>
        <topology evidence="1">Multi-pass membrane protein</topology>
    </subcellularLocation>
</comment>
<feature type="transmembrane region" description="Helical" evidence="9">
    <location>
        <begin position="178"/>
        <end position="196"/>
    </location>
</feature>
<dbReference type="CDD" id="cd17321">
    <property type="entry name" value="MFS_MMR_MDR_like"/>
    <property type="match status" value="1"/>
</dbReference>
<dbReference type="GO" id="GO:0005886">
    <property type="term" value="C:plasma membrane"/>
    <property type="evidence" value="ECO:0007669"/>
    <property type="project" value="UniProtKB-SubCell"/>
</dbReference>
<feature type="domain" description="Major facilitator superfamily (MFS) profile" evidence="10">
    <location>
        <begin position="26"/>
        <end position="464"/>
    </location>
</feature>
<accession>A0A4R4T719</accession>
<name>A0A4R4T719_9ACTN</name>
<feature type="compositionally biased region" description="Basic and acidic residues" evidence="8">
    <location>
        <begin position="492"/>
        <end position="507"/>
    </location>
</feature>
<dbReference type="EMBL" id="SMKI01000316">
    <property type="protein sequence ID" value="TDC70139.1"/>
    <property type="molecule type" value="Genomic_DNA"/>
</dbReference>
<feature type="transmembrane region" description="Helical" evidence="9">
    <location>
        <begin position="150"/>
        <end position="172"/>
    </location>
</feature>
<dbReference type="InterPro" id="IPR036259">
    <property type="entry name" value="MFS_trans_sf"/>
</dbReference>
<protein>
    <submittedName>
        <fullName evidence="11">DHA2 family efflux MFS transporter permease subunit</fullName>
    </submittedName>
</protein>
<feature type="transmembrane region" description="Helical" evidence="9">
    <location>
        <begin position="364"/>
        <end position="392"/>
    </location>
</feature>
<evidence type="ECO:0000256" key="7">
    <source>
        <dbReference type="ARBA" id="ARBA00023251"/>
    </source>
</evidence>
<dbReference type="OrthoDB" id="7375466at2"/>
<feature type="transmembrane region" description="Helical" evidence="9">
    <location>
        <begin position="208"/>
        <end position="228"/>
    </location>
</feature>
<feature type="transmembrane region" description="Helical" evidence="9">
    <location>
        <begin position="441"/>
        <end position="460"/>
    </location>
</feature>
<sequence length="518" mass="53145">MTQRGAGPAGVAAGDLGTDSATGRRVLASAVLGSGMAQLDGTIVTVALPRIGSDLNVPLSDLQWTLNAYMLTLAGLILLGGGLGDRYGRRRVFVWGVVWFTIASLLCGMAPSGTALIGARALQGVGGALLTPGSLALIQSSFRPEERAKAVGLWSGLGGVAIALGPFLGGWLVDGPGWRWIFFINVPFAVVVLVLTRRVPESRDWEASGRFDIAGAALAAVGLGGVTYALIGRFWPAAVGGVAVSVAFVWWERRTPRPMLPLGVFRSRLFTTTNLVTLCLYAAIGGAFFLLPTQLQNGLGYDALQAGVATLPMTLLLTALSGPAGALAQRIGPRVPMTLGPLVAACGLALLHRVHPGGSYVKDVLPAVVVLGLGLSLFVAPLTATVLASLPVRRAGVASGVNNAAARVAQLFAVAALPLAVGLSTDQYRNASAVDTAFGKAVLICAGLMVVGGLVSLVTVPGKLTPAAEGESVPTPECTRHCAIGSPPLEPGGDRREQRREQRRDGSGPDAGPGRAGT</sequence>
<dbReference type="SUPFAM" id="SSF103473">
    <property type="entry name" value="MFS general substrate transporter"/>
    <property type="match status" value="1"/>
</dbReference>
<dbReference type="AlphaFoldDB" id="A0A4R4T719"/>
<dbReference type="NCBIfam" id="TIGR00711">
    <property type="entry name" value="efflux_EmrB"/>
    <property type="match status" value="1"/>
</dbReference>
<evidence type="ECO:0000256" key="6">
    <source>
        <dbReference type="ARBA" id="ARBA00023136"/>
    </source>
</evidence>
<feature type="transmembrane region" description="Helical" evidence="9">
    <location>
        <begin position="272"/>
        <end position="291"/>
    </location>
</feature>
<dbReference type="InterPro" id="IPR011701">
    <property type="entry name" value="MFS"/>
</dbReference>